<gene>
    <name evidence="2" type="ORF">PMO31116_04190</name>
</gene>
<reference evidence="2 3" key="1">
    <citation type="submission" date="2019-08" db="EMBL/GenBank/DDBJ databases">
        <authorList>
            <person name="Peeters C."/>
        </authorList>
    </citation>
    <scope>NUCLEOTIDE SEQUENCE [LARGE SCALE GENOMIC DNA]</scope>
    <source>
        <strain evidence="2 3">LMG 31116</strain>
    </source>
</reference>
<evidence type="ECO:0000313" key="3">
    <source>
        <dbReference type="Proteomes" id="UP000368474"/>
    </source>
</evidence>
<organism evidence="2 3">
    <name type="scientific">Pandoraea morbifera</name>
    <dbReference type="NCBI Taxonomy" id="2508300"/>
    <lineage>
        <taxon>Bacteria</taxon>
        <taxon>Pseudomonadati</taxon>
        <taxon>Pseudomonadota</taxon>
        <taxon>Betaproteobacteria</taxon>
        <taxon>Burkholderiales</taxon>
        <taxon>Burkholderiaceae</taxon>
        <taxon>Pandoraea</taxon>
    </lineage>
</organism>
<sequence>MARANDSVVKCAGKGNPQEETPGNPPATGRASIGRSNVPEWSVRGAGYTSTGNASTTRNATSAPTTAPTARRL</sequence>
<feature type="compositionally biased region" description="Low complexity" evidence="1">
    <location>
        <begin position="49"/>
        <end position="73"/>
    </location>
</feature>
<keyword evidence="3" id="KW-1185">Reference proteome</keyword>
<evidence type="ECO:0000313" key="2">
    <source>
        <dbReference type="EMBL" id="VVE42507.1"/>
    </source>
</evidence>
<accession>A0A5E4Y1W5</accession>
<protein>
    <submittedName>
        <fullName evidence="2">Uncharacterized protein</fullName>
    </submittedName>
</protein>
<feature type="region of interest" description="Disordered" evidence="1">
    <location>
        <begin position="1"/>
        <end position="73"/>
    </location>
</feature>
<dbReference type="AlphaFoldDB" id="A0A5E4Y1W5"/>
<dbReference type="EMBL" id="CABPSD010000016">
    <property type="protein sequence ID" value="VVE42507.1"/>
    <property type="molecule type" value="Genomic_DNA"/>
</dbReference>
<evidence type="ECO:0000256" key="1">
    <source>
        <dbReference type="SAM" id="MobiDB-lite"/>
    </source>
</evidence>
<proteinExistence type="predicted"/>
<name>A0A5E4Y1W5_9BURK</name>
<dbReference type="Proteomes" id="UP000368474">
    <property type="component" value="Unassembled WGS sequence"/>
</dbReference>